<feature type="transmembrane region" description="Helical" evidence="5">
    <location>
        <begin position="12"/>
        <end position="32"/>
    </location>
</feature>
<evidence type="ECO:0000256" key="2">
    <source>
        <dbReference type="ARBA" id="ARBA00022692"/>
    </source>
</evidence>
<evidence type="ECO:0000256" key="3">
    <source>
        <dbReference type="ARBA" id="ARBA00022989"/>
    </source>
</evidence>
<evidence type="ECO:0000313" key="7">
    <source>
        <dbReference type="EMBL" id="MBB6094758.1"/>
    </source>
</evidence>
<keyword evidence="8" id="KW-1185">Reference proteome</keyword>
<keyword evidence="5" id="KW-0997">Cell inner membrane</keyword>
<keyword evidence="3 5" id="KW-1133">Transmembrane helix</keyword>
<dbReference type="Gene3D" id="2.30.30.60">
    <property type="match status" value="1"/>
</dbReference>
<dbReference type="PANTHER" id="PTHR30221:SF8">
    <property type="entry name" value="SMALL-CONDUCTANCE MECHANOSENSITIVE CHANNEL"/>
    <property type="match status" value="1"/>
</dbReference>
<name>A0A841HRQ6_9GAMM</name>
<evidence type="ECO:0000256" key="4">
    <source>
        <dbReference type="ARBA" id="ARBA00023136"/>
    </source>
</evidence>
<dbReference type="InterPro" id="IPR045275">
    <property type="entry name" value="MscS_archaea/bacteria_type"/>
</dbReference>
<feature type="transmembrane region" description="Helical" evidence="5">
    <location>
        <begin position="62"/>
        <end position="84"/>
    </location>
</feature>
<comment type="caution">
    <text evidence="7">The sequence shown here is derived from an EMBL/GenBank/DDBJ whole genome shotgun (WGS) entry which is preliminary data.</text>
</comment>
<sequence>MSEYWPAWAREWLDVIVPVAQVLLIVAVAWLLQQLARRLIRRLGRHNLPAEALTVVRRASGFLIYAAAVLLVLERLGVSAGVLWGAFTGFAAVAAVAFFAVWSVLSNIFCTILIFTTRPFRLYERIELLENGEKPGLKGRVTDINLIYTTLQEENGSDASNATTLQIPNSLFFQRVVRRWTGSAMRPLEESTSTNDG</sequence>
<dbReference type="RefSeq" id="WP_184334160.1">
    <property type="nucleotide sequence ID" value="NZ_JACHHZ010000004.1"/>
</dbReference>
<evidence type="ECO:0000313" key="8">
    <source>
        <dbReference type="Proteomes" id="UP000588068"/>
    </source>
</evidence>
<keyword evidence="4 5" id="KW-0472">Membrane</keyword>
<evidence type="ECO:0000256" key="1">
    <source>
        <dbReference type="ARBA" id="ARBA00004370"/>
    </source>
</evidence>
<dbReference type="EMBL" id="JACHHZ010000004">
    <property type="protein sequence ID" value="MBB6094758.1"/>
    <property type="molecule type" value="Genomic_DNA"/>
</dbReference>
<keyword evidence="2 5" id="KW-0812">Transmembrane</keyword>
<comment type="subcellular location">
    <subcellularLocation>
        <location evidence="5">Cell inner membrane</location>
        <topology evidence="5">Multi-pass membrane protein</topology>
    </subcellularLocation>
    <subcellularLocation>
        <location evidence="1">Membrane</location>
    </subcellularLocation>
</comment>
<dbReference type="Proteomes" id="UP000588068">
    <property type="component" value="Unassembled WGS sequence"/>
</dbReference>
<keyword evidence="5" id="KW-0407">Ion channel</keyword>
<evidence type="ECO:0000256" key="5">
    <source>
        <dbReference type="RuleBase" id="RU369025"/>
    </source>
</evidence>
<keyword evidence="5" id="KW-1003">Cell membrane</keyword>
<dbReference type="SUPFAM" id="SSF50182">
    <property type="entry name" value="Sm-like ribonucleoproteins"/>
    <property type="match status" value="1"/>
</dbReference>
<dbReference type="PANTHER" id="PTHR30221">
    <property type="entry name" value="SMALL-CONDUCTANCE MECHANOSENSITIVE CHANNEL"/>
    <property type="match status" value="1"/>
</dbReference>
<dbReference type="InterPro" id="IPR023408">
    <property type="entry name" value="MscS_beta-dom_sf"/>
</dbReference>
<evidence type="ECO:0000259" key="6">
    <source>
        <dbReference type="Pfam" id="PF00924"/>
    </source>
</evidence>
<dbReference type="GO" id="GO:0008381">
    <property type="term" value="F:mechanosensitive monoatomic ion channel activity"/>
    <property type="evidence" value="ECO:0007669"/>
    <property type="project" value="InterPro"/>
</dbReference>
<dbReference type="Pfam" id="PF00924">
    <property type="entry name" value="MS_channel_2nd"/>
    <property type="match status" value="1"/>
</dbReference>
<keyword evidence="5" id="KW-0406">Ion transport</keyword>
<dbReference type="InterPro" id="IPR010920">
    <property type="entry name" value="LSM_dom_sf"/>
</dbReference>
<feature type="transmembrane region" description="Helical" evidence="5">
    <location>
        <begin position="90"/>
        <end position="115"/>
    </location>
</feature>
<gene>
    <name evidence="7" type="ORF">HNQ60_003645</name>
</gene>
<comment type="subunit">
    <text evidence="5">Homoheptamer.</text>
</comment>
<comment type="similarity">
    <text evidence="5">Belongs to the MscS (TC 1.A.23) family.</text>
</comment>
<dbReference type="Gene3D" id="1.10.287.1260">
    <property type="match status" value="1"/>
</dbReference>
<dbReference type="GO" id="GO:0005886">
    <property type="term" value="C:plasma membrane"/>
    <property type="evidence" value="ECO:0007669"/>
    <property type="project" value="UniProtKB-SubCell"/>
</dbReference>
<feature type="domain" description="Mechanosensitive ion channel MscS" evidence="6">
    <location>
        <begin position="104"/>
        <end position="177"/>
    </location>
</feature>
<keyword evidence="5" id="KW-0813">Transport</keyword>
<proteinExistence type="inferred from homology"/>
<comment type="function">
    <text evidence="5">Mechanosensitive channel that participates in the regulation of osmotic pressure changes within the cell, opening in response to stretch forces in the membrane lipid bilayer, without the need for other proteins. Contributes to normal resistance to hypoosmotic shock. Forms an ion channel of 1.0 nanosiemens conductance with a slight preference for anions.</text>
</comment>
<comment type="caution">
    <text evidence="5">Lacks conserved residue(s) required for the propagation of feature annotation.</text>
</comment>
<dbReference type="InterPro" id="IPR006685">
    <property type="entry name" value="MscS_channel_2nd"/>
</dbReference>
<dbReference type="AlphaFoldDB" id="A0A841HRQ6"/>
<reference evidence="7 8" key="1">
    <citation type="submission" date="2020-08" db="EMBL/GenBank/DDBJ databases">
        <title>Genomic Encyclopedia of Type Strains, Phase IV (KMG-IV): sequencing the most valuable type-strain genomes for metagenomic binning, comparative biology and taxonomic classification.</title>
        <authorList>
            <person name="Goeker M."/>
        </authorList>
    </citation>
    <scope>NUCLEOTIDE SEQUENCE [LARGE SCALE GENOMIC DNA]</scope>
    <source>
        <strain evidence="7 8">DSM 26723</strain>
    </source>
</reference>
<accession>A0A841HRQ6</accession>
<protein>
    <recommendedName>
        <fullName evidence="5">Small-conductance mechanosensitive channel</fullName>
    </recommendedName>
</protein>
<organism evidence="7 8">
    <name type="scientific">Povalibacter uvarum</name>
    <dbReference type="NCBI Taxonomy" id="732238"/>
    <lineage>
        <taxon>Bacteria</taxon>
        <taxon>Pseudomonadati</taxon>
        <taxon>Pseudomonadota</taxon>
        <taxon>Gammaproteobacteria</taxon>
        <taxon>Steroidobacterales</taxon>
        <taxon>Steroidobacteraceae</taxon>
        <taxon>Povalibacter</taxon>
    </lineage>
</organism>